<dbReference type="GO" id="GO:0005789">
    <property type="term" value="C:endoplasmic reticulum membrane"/>
    <property type="evidence" value="ECO:0007669"/>
    <property type="project" value="UniProtKB-SubCell"/>
</dbReference>
<evidence type="ECO:0000256" key="11">
    <source>
        <dbReference type="SAM" id="MobiDB-lite"/>
    </source>
</evidence>
<dbReference type="GO" id="GO:0012507">
    <property type="term" value="C:ER to Golgi transport vesicle membrane"/>
    <property type="evidence" value="ECO:0007669"/>
    <property type="project" value="TreeGrafter"/>
</dbReference>
<comment type="similarity">
    <text evidence="9">Belongs to the BOS1 family.</text>
</comment>
<dbReference type="Pfam" id="PF12352">
    <property type="entry name" value="V-SNARE_C"/>
    <property type="match status" value="1"/>
</dbReference>
<dbReference type="EMBL" id="KZ819637">
    <property type="protein sequence ID" value="PWN89525.1"/>
    <property type="molecule type" value="Genomic_DNA"/>
</dbReference>
<dbReference type="OrthoDB" id="158360at2759"/>
<keyword evidence="14" id="KW-1185">Reference proteome</keyword>
<dbReference type="PIRSF" id="PIRSF028865">
    <property type="entry name" value="Membrin-2"/>
    <property type="match status" value="1"/>
</dbReference>
<feature type="compositionally biased region" description="Low complexity" evidence="11">
    <location>
        <begin position="161"/>
        <end position="174"/>
    </location>
</feature>
<protein>
    <recommendedName>
        <fullName evidence="10">Protein transport protein BOS1</fullName>
    </recommendedName>
</protein>
<evidence type="ECO:0000313" key="13">
    <source>
        <dbReference type="EMBL" id="PWN89525.1"/>
    </source>
</evidence>
<evidence type="ECO:0000256" key="6">
    <source>
        <dbReference type="ARBA" id="ARBA00022989"/>
    </source>
</evidence>
<dbReference type="AlphaFoldDB" id="A0A316YP48"/>
<keyword evidence="6 12" id="KW-1133">Transmembrane helix</keyword>
<organism evidence="13 14">
    <name type="scientific">Acaromyces ingoldii</name>
    <dbReference type="NCBI Taxonomy" id="215250"/>
    <lineage>
        <taxon>Eukaryota</taxon>
        <taxon>Fungi</taxon>
        <taxon>Dikarya</taxon>
        <taxon>Basidiomycota</taxon>
        <taxon>Ustilaginomycotina</taxon>
        <taxon>Exobasidiomycetes</taxon>
        <taxon>Exobasidiales</taxon>
        <taxon>Cryptobasidiaceae</taxon>
        <taxon>Acaromyces</taxon>
    </lineage>
</organism>
<dbReference type="PANTHER" id="PTHR21230:SF1">
    <property type="entry name" value="GOLGI SNAP RECEPTOR COMPLEX MEMBER 2"/>
    <property type="match status" value="1"/>
</dbReference>
<feature type="compositionally biased region" description="Polar residues" evidence="11">
    <location>
        <begin position="146"/>
        <end position="160"/>
    </location>
</feature>
<feature type="compositionally biased region" description="Low complexity" evidence="11">
    <location>
        <begin position="98"/>
        <end position="138"/>
    </location>
</feature>
<gene>
    <name evidence="13" type="ORF">FA10DRAFT_268066</name>
</gene>
<dbReference type="GO" id="GO:0031902">
    <property type="term" value="C:late endosome membrane"/>
    <property type="evidence" value="ECO:0007669"/>
    <property type="project" value="TreeGrafter"/>
</dbReference>
<evidence type="ECO:0000256" key="10">
    <source>
        <dbReference type="ARBA" id="ARBA00040957"/>
    </source>
</evidence>
<feature type="region of interest" description="Disordered" evidence="11">
    <location>
        <begin position="98"/>
        <end position="174"/>
    </location>
</feature>
<keyword evidence="5" id="KW-0653">Protein transport</keyword>
<dbReference type="STRING" id="215250.A0A316YP48"/>
<dbReference type="GO" id="GO:0006888">
    <property type="term" value="P:endoplasmic reticulum to Golgi vesicle-mediated transport"/>
    <property type="evidence" value="ECO:0007669"/>
    <property type="project" value="TreeGrafter"/>
</dbReference>
<dbReference type="RefSeq" id="XP_025376723.1">
    <property type="nucleotide sequence ID" value="XM_025522164.1"/>
</dbReference>
<dbReference type="PANTHER" id="PTHR21230">
    <property type="entry name" value="VESICLE TRANSPORT V-SNARE PROTEIN VTI1-RELATED"/>
    <property type="match status" value="1"/>
</dbReference>
<evidence type="ECO:0000256" key="8">
    <source>
        <dbReference type="ARBA" id="ARBA00023136"/>
    </source>
</evidence>
<dbReference type="GO" id="GO:0006906">
    <property type="term" value="P:vesicle fusion"/>
    <property type="evidence" value="ECO:0007669"/>
    <property type="project" value="TreeGrafter"/>
</dbReference>
<dbReference type="GO" id="GO:0031201">
    <property type="term" value="C:SNARE complex"/>
    <property type="evidence" value="ECO:0007669"/>
    <property type="project" value="TreeGrafter"/>
</dbReference>
<evidence type="ECO:0000256" key="2">
    <source>
        <dbReference type="ARBA" id="ARBA00004409"/>
    </source>
</evidence>
<dbReference type="GO" id="GO:0015031">
    <property type="term" value="P:protein transport"/>
    <property type="evidence" value="ECO:0007669"/>
    <property type="project" value="UniProtKB-KW"/>
</dbReference>
<evidence type="ECO:0000256" key="5">
    <source>
        <dbReference type="ARBA" id="ARBA00022927"/>
    </source>
</evidence>
<dbReference type="FunCoup" id="A0A316YP48">
    <property type="interactions" value="523"/>
</dbReference>
<name>A0A316YP48_9BASI</name>
<keyword evidence="8 12" id="KW-0472">Membrane</keyword>
<evidence type="ECO:0000256" key="1">
    <source>
        <dbReference type="ARBA" id="ARBA00004163"/>
    </source>
</evidence>
<sequence>MNSLYNLALRQSSSIQSDLSLLESSSTANGASPSSITALSGQLAASLGALSKTVDDYEGMAKRELNTAKRQRALERVKKFREEEKELRNGFAAAKARAVDPQAAAASSSSSSTGNGSAYTGSSSTAASSSRLGAGTSADSPYSLHARNQSGYGSSPYSAQSPYRPGGAASSSSAYAGPGGGTVSIGLDEDASSDPRAAYRMNASAAAMFGSSTGSAREGQALREHSFIQQTEAQLDSFIAQGREVWSNLTEQRDILKGTQRRLRDVGVTMGLSRDVIGYIERRSTQDNIIFAVGAIFTLICFYYIYKWFG</sequence>
<dbReference type="GO" id="GO:0000139">
    <property type="term" value="C:Golgi membrane"/>
    <property type="evidence" value="ECO:0007669"/>
    <property type="project" value="UniProtKB-SubCell"/>
</dbReference>
<proteinExistence type="inferred from homology"/>
<dbReference type="GeneID" id="37044080"/>
<reference evidence="13 14" key="1">
    <citation type="journal article" date="2018" name="Mol. Biol. Evol.">
        <title>Broad Genomic Sampling Reveals a Smut Pathogenic Ancestry of the Fungal Clade Ustilaginomycotina.</title>
        <authorList>
            <person name="Kijpornyongpan T."/>
            <person name="Mondo S.J."/>
            <person name="Barry K."/>
            <person name="Sandor L."/>
            <person name="Lee J."/>
            <person name="Lipzen A."/>
            <person name="Pangilinan J."/>
            <person name="LaButti K."/>
            <person name="Hainaut M."/>
            <person name="Henrissat B."/>
            <person name="Grigoriev I.V."/>
            <person name="Spatafora J.W."/>
            <person name="Aime M.C."/>
        </authorList>
    </citation>
    <scope>NUCLEOTIDE SEQUENCE [LARGE SCALE GENOMIC DNA]</scope>
    <source>
        <strain evidence="13 14">MCA 4198</strain>
    </source>
</reference>
<dbReference type="CDD" id="cd15863">
    <property type="entry name" value="SNARE_GS27"/>
    <property type="match status" value="1"/>
</dbReference>
<evidence type="ECO:0000256" key="12">
    <source>
        <dbReference type="SAM" id="Phobius"/>
    </source>
</evidence>
<keyword evidence="4 12" id="KW-0812">Transmembrane</keyword>
<feature type="transmembrane region" description="Helical" evidence="12">
    <location>
        <begin position="289"/>
        <end position="306"/>
    </location>
</feature>
<evidence type="ECO:0000256" key="4">
    <source>
        <dbReference type="ARBA" id="ARBA00022692"/>
    </source>
</evidence>
<accession>A0A316YP48</accession>
<dbReference type="GO" id="GO:0005484">
    <property type="term" value="F:SNAP receptor activity"/>
    <property type="evidence" value="ECO:0007669"/>
    <property type="project" value="InterPro"/>
</dbReference>
<comment type="subcellular location">
    <subcellularLocation>
        <location evidence="1">Endoplasmic reticulum membrane</location>
        <topology evidence="1">Single-pass type IV membrane protein</topology>
    </subcellularLocation>
    <subcellularLocation>
        <location evidence="2">Golgi apparatus membrane</location>
        <topology evidence="2">Single-pass type IV membrane protein</topology>
    </subcellularLocation>
</comment>
<evidence type="ECO:0000256" key="9">
    <source>
        <dbReference type="ARBA" id="ARBA00037983"/>
    </source>
</evidence>
<keyword evidence="3" id="KW-0813">Transport</keyword>
<evidence type="ECO:0000313" key="14">
    <source>
        <dbReference type="Proteomes" id="UP000245768"/>
    </source>
</evidence>
<dbReference type="InterPro" id="IPR027027">
    <property type="entry name" value="GOSR2/Membrin/Bos1"/>
</dbReference>
<keyword evidence="7" id="KW-0333">Golgi apparatus</keyword>
<dbReference type="Proteomes" id="UP000245768">
    <property type="component" value="Unassembled WGS sequence"/>
</dbReference>
<dbReference type="GO" id="GO:0000149">
    <property type="term" value="F:SNARE binding"/>
    <property type="evidence" value="ECO:0007669"/>
    <property type="project" value="TreeGrafter"/>
</dbReference>
<dbReference type="InParanoid" id="A0A316YP48"/>
<evidence type="ECO:0000256" key="3">
    <source>
        <dbReference type="ARBA" id="ARBA00022448"/>
    </source>
</evidence>
<evidence type="ECO:0000256" key="7">
    <source>
        <dbReference type="ARBA" id="ARBA00023034"/>
    </source>
</evidence>